<evidence type="ECO:0000313" key="2">
    <source>
        <dbReference type="EMBL" id="CAA9402939.1"/>
    </source>
</evidence>
<gene>
    <name evidence="2" type="ORF">AVDCRST_MAG01-01-1147</name>
</gene>
<feature type="region of interest" description="Disordered" evidence="1">
    <location>
        <begin position="16"/>
        <end position="64"/>
    </location>
</feature>
<dbReference type="EMBL" id="CADCUW010000168">
    <property type="protein sequence ID" value="CAA9402939.1"/>
    <property type="molecule type" value="Genomic_DNA"/>
</dbReference>
<feature type="compositionally biased region" description="Basic and acidic residues" evidence="1">
    <location>
        <begin position="113"/>
        <end position="140"/>
    </location>
</feature>
<accession>A0A6J4P3V9</accession>
<evidence type="ECO:0000256" key="1">
    <source>
        <dbReference type="SAM" id="MobiDB-lite"/>
    </source>
</evidence>
<feature type="region of interest" description="Disordered" evidence="1">
    <location>
        <begin position="93"/>
        <end position="140"/>
    </location>
</feature>
<protein>
    <submittedName>
        <fullName evidence="2">Uncharacterized protein</fullName>
    </submittedName>
</protein>
<organism evidence="2">
    <name type="scientific">uncultured Rubrobacteraceae bacterium</name>
    <dbReference type="NCBI Taxonomy" id="349277"/>
    <lineage>
        <taxon>Bacteria</taxon>
        <taxon>Bacillati</taxon>
        <taxon>Actinomycetota</taxon>
        <taxon>Rubrobacteria</taxon>
        <taxon>Rubrobacterales</taxon>
        <taxon>Rubrobacteraceae</taxon>
        <taxon>environmental samples</taxon>
    </lineage>
</organism>
<sequence>EQSELGKPTEAVLARHRLRRGHGVARDPGHLHRGRHAARTSPNVADGFGTSGRHRGRRDWNPLRPPFATHGLPCRMQLRRDLPRGRIPKRLGDAARDATEASRAGTLQAAPMEGRERKTGRRDPAFPREPRLCRGEDHPEGRGRLAARLLAVGLTAAGPRLGEELPQRRARQGYARIGHWASRDTGL</sequence>
<proteinExistence type="predicted"/>
<name>A0A6J4P3V9_9ACTN</name>
<dbReference type="AlphaFoldDB" id="A0A6J4P3V9"/>
<reference evidence="2" key="1">
    <citation type="submission" date="2020-02" db="EMBL/GenBank/DDBJ databases">
        <authorList>
            <person name="Meier V. D."/>
        </authorList>
    </citation>
    <scope>NUCLEOTIDE SEQUENCE</scope>
    <source>
        <strain evidence="2">AVDCRST_MAG01</strain>
    </source>
</reference>
<feature type="non-terminal residue" evidence="2">
    <location>
        <position position="1"/>
    </location>
</feature>
<feature type="non-terminal residue" evidence="2">
    <location>
        <position position="187"/>
    </location>
</feature>